<evidence type="ECO:0000256" key="3">
    <source>
        <dbReference type="ARBA" id="ARBA00023163"/>
    </source>
</evidence>
<evidence type="ECO:0000313" key="5">
    <source>
        <dbReference type="EMBL" id="RXJ61445.1"/>
    </source>
</evidence>
<dbReference type="Gene3D" id="1.10.10.60">
    <property type="entry name" value="Homeodomain-like"/>
    <property type="match status" value="2"/>
</dbReference>
<evidence type="ECO:0000313" key="6">
    <source>
        <dbReference type="Proteomes" id="UP000290191"/>
    </source>
</evidence>
<keyword evidence="6" id="KW-1185">Reference proteome</keyword>
<dbReference type="InterPro" id="IPR009057">
    <property type="entry name" value="Homeodomain-like_sf"/>
</dbReference>
<dbReference type="Pfam" id="PF12833">
    <property type="entry name" value="HTH_18"/>
    <property type="match status" value="1"/>
</dbReference>
<feature type="domain" description="HTH araC/xylS-type" evidence="4">
    <location>
        <begin position="226"/>
        <end position="323"/>
    </location>
</feature>
<dbReference type="PROSITE" id="PS00041">
    <property type="entry name" value="HTH_ARAC_FAMILY_1"/>
    <property type="match status" value="1"/>
</dbReference>
<organism evidence="5 6">
    <name type="scientific">Halarcobacter anaerophilus</name>
    <dbReference type="NCBI Taxonomy" id="877500"/>
    <lineage>
        <taxon>Bacteria</taxon>
        <taxon>Pseudomonadati</taxon>
        <taxon>Campylobacterota</taxon>
        <taxon>Epsilonproteobacteria</taxon>
        <taxon>Campylobacterales</taxon>
        <taxon>Arcobacteraceae</taxon>
        <taxon>Halarcobacter</taxon>
    </lineage>
</organism>
<gene>
    <name evidence="5" type="ORF">CRV06_13545</name>
</gene>
<name>A0A4Q0XWQ1_9BACT</name>
<dbReference type="GO" id="GO:0003700">
    <property type="term" value="F:DNA-binding transcription factor activity"/>
    <property type="evidence" value="ECO:0007669"/>
    <property type="project" value="InterPro"/>
</dbReference>
<dbReference type="PRINTS" id="PR00032">
    <property type="entry name" value="HTHARAC"/>
</dbReference>
<dbReference type="SUPFAM" id="SSF46689">
    <property type="entry name" value="Homeodomain-like"/>
    <property type="match status" value="2"/>
</dbReference>
<dbReference type="InterPro" id="IPR018062">
    <property type="entry name" value="HTH_AraC-typ_CS"/>
</dbReference>
<dbReference type="SMART" id="SM00342">
    <property type="entry name" value="HTH_ARAC"/>
    <property type="match status" value="1"/>
</dbReference>
<evidence type="ECO:0000259" key="4">
    <source>
        <dbReference type="PROSITE" id="PS01124"/>
    </source>
</evidence>
<dbReference type="STRING" id="877500.GCA_000935065_01192"/>
<keyword evidence="2" id="KW-0238">DNA-binding</keyword>
<proteinExistence type="predicted"/>
<accession>A0A4Q0XWQ1</accession>
<dbReference type="InterPro" id="IPR053142">
    <property type="entry name" value="PchR_regulatory_protein"/>
</dbReference>
<dbReference type="EMBL" id="PDKO01000015">
    <property type="protein sequence ID" value="RXJ61445.1"/>
    <property type="molecule type" value="Genomic_DNA"/>
</dbReference>
<dbReference type="InterPro" id="IPR020449">
    <property type="entry name" value="Tscrpt_reg_AraC-type_HTH"/>
</dbReference>
<dbReference type="InterPro" id="IPR018060">
    <property type="entry name" value="HTH_AraC"/>
</dbReference>
<dbReference type="PANTHER" id="PTHR47893:SF1">
    <property type="entry name" value="REGULATORY PROTEIN PCHR"/>
    <property type="match status" value="1"/>
</dbReference>
<dbReference type="OrthoDB" id="5346562at2"/>
<protein>
    <submittedName>
        <fullName evidence="5">AraC family transcriptional regulator</fullName>
    </submittedName>
</protein>
<comment type="caution">
    <text evidence="5">The sequence shown here is derived from an EMBL/GenBank/DDBJ whole genome shotgun (WGS) entry which is preliminary data.</text>
</comment>
<sequence length="326" mass="38523">MNEIQEINYENLFNIKKKIQNPFSREIFITSIKENIGKGFSIWYDMGNGIALFARKFTPKKDFIMKESSNVSGAVFIFNLGEEFPFTFKDNQKFLMKKNNFLIGLSSNEFYAKTYHKKDKEYFILSIGMKEELFSKLAHSIENIDEYMNKAKEKSYELFYNKQIDGQQFEILNYFKDETSYEDLLKNIFLESKTNDLIHYTIQRAARILNNKELVFNDKNRIASLKRAKQLILEEYQNNLSIKEIAYKSAINECYLKKDFKAYYGITIHEMLQKQRLKAAMQLLKKDFSVKEAALKVGYKHTGHFSKIFSNRFGITPSHYKKQLNS</sequence>
<evidence type="ECO:0000256" key="1">
    <source>
        <dbReference type="ARBA" id="ARBA00023015"/>
    </source>
</evidence>
<keyword evidence="3" id="KW-0804">Transcription</keyword>
<dbReference type="GO" id="GO:0043565">
    <property type="term" value="F:sequence-specific DNA binding"/>
    <property type="evidence" value="ECO:0007669"/>
    <property type="project" value="InterPro"/>
</dbReference>
<dbReference type="PROSITE" id="PS01124">
    <property type="entry name" value="HTH_ARAC_FAMILY_2"/>
    <property type="match status" value="1"/>
</dbReference>
<evidence type="ECO:0000256" key="2">
    <source>
        <dbReference type="ARBA" id="ARBA00023125"/>
    </source>
</evidence>
<keyword evidence="1" id="KW-0805">Transcription regulation</keyword>
<dbReference type="AlphaFoldDB" id="A0A4Q0XWQ1"/>
<dbReference type="Proteomes" id="UP000290191">
    <property type="component" value="Unassembled WGS sequence"/>
</dbReference>
<dbReference type="PANTHER" id="PTHR47893">
    <property type="entry name" value="REGULATORY PROTEIN PCHR"/>
    <property type="match status" value="1"/>
</dbReference>
<dbReference type="RefSeq" id="WP_129082887.1">
    <property type="nucleotide sequence ID" value="NZ_CP041070.1"/>
</dbReference>
<reference evidence="5 6" key="1">
    <citation type="submission" date="2017-10" db="EMBL/GenBank/DDBJ databases">
        <title>Genomics of the genus Arcobacter.</title>
        <authorList>
            <person name="Perez-Cataluna A."/>
            <person name="Figueras M.J."/>
        </authorList>
    </citation>
    <scope>NUCLEOTIDE SEQUENCE [LARGE SCALE GENOMIC DNA]</scope>
    <source>
        <strain evidence="5 6">DSM 24636</strain>
    </source>
</reference>